<feature type="region of interest" description="Disordered" evidence="1">
    <location>
        <begin position="164"/>
        <end position="250"/>
    </location>
</feature>
<dbReference type="OMA" id="MESEYQP"/>
<reference evidence="3 4" key="1">
    <citation type="journal article" date="2012" name="Science">
        <title>The Paleozoic origin of enzymatic lignin decomposition reconstructed from 31 fungal genomes.</title>
        <authorList>
            <person name="Floudas D."/>
            <person name="Binder M."/>
            <person name="Riley R."/>
            <person name="Barry K."/>
            <person name="Blanchette R.A."/>
            <person name="Henrissat B."/>
            <person name="Martinez A.T."/>
            <person name="Otillar R."/>
            <person name="Spatafora J.W."/>
            <person name="Yadav J.S."/>
            <person name="Aerts A."/>
            <person name="Benoit I."/>
            <person name="Boyd A."/>
            <person name="Carlson A."/>
            <person name="Copeland A."/>
            <person name="Coutinho P.M."/>
            <person name="de Vries R.P."/>
            <person name="Ferreira P."/>
            <person name="Findley K."/>
            <person name="Foster B."/>
            <person name="Gaskell J."/>
            <person name="Glotzer D."/>
            <person name="Gorecki P."/>
            <person name="Heitman J."/>
            <person name="Hesse C."/>
            <person name="Hori C."/>
            <person name="Igarashi K."/>
            <person name="Jurgens J.A."/>
            <person name="Kallen N."/>
            <person name="Kersten P."/>
            <person name="Kohler A."/>
            <person name="Kuees U."/>
            <person name="Kumar T.K.A."/>
            <person name="Kuo A."/>
            <person name="LaButti K."/>
            <person name="Larrondo L.F."/>
            <person name="Lindquist E."/>
            <person name="Ling A."/>
            <person name="Lombard V."/>
            <person name="Lucas S."/>
            <person name="Lundell T."/>
            <person name="Martin R."/>
            <person name="McLaughlin D.J."/>
            <person name="Morgenstern I."/>
            <person name="Morin E."/>
            <person name="Murat C."/>
            <person name="Nagy L.G."/>
            <person name="Nolan M."/>
            <person name="Ohm R.A."/>
            <person name="Patyshakuliyeva A."/>
            <person name="Rokas A."/>
            <person name="Ruiz-Duenas F.J."/>
            <person name="Sabat G."/>
            <person name="Salamov A."/>
            <person name="Samejima M."/>
            <person name="Schmutz J."/>
            <person name="Slot J.C."/>
            <person name="St John F."/>
            <person name="Stenlid J."/>
            <person name="Sun H."/>
            <person name="Sun S."/>
            <person name="Syed K."/>
            <person name="Tsang A."/>
            <person name="Wiebenga A."/>
            <person name="Young D."/>
            <person name="Pisabarro A."/>
            <person name="Eastwood D.C."/>
            <person name="Martin F."/>
            <person name="Cullen D."/>
            <person name="Grigoriev I.V."/>
            <person name="Hibbett D.S."/>
        </authorList>
    </citation>
    <scope>NUCLEOTIDE SEQUENCE [LARGE SCALE GENOMIC DNA]</scope>
    <source>
        <strain evidence="3 4">ATCC 11539</strain>
    </source>
</reference>
<dbReference type="OrthoDB" id="2642524at2759"/>
<keyword evidence="2" id="KW-0812">Transmembrane</keyword>
<dbReference type="GeneID" id="19303165"/>
<dbReference type="eggNOG" id="ENOG502SHUE">
    <property type="taxonomic scope" value="Eukaryota"/>
</dbReference>
<accession>S7S2L0</accession>
<evidence type="ECO:0000256" key="2">
    <source>
        <dbReference type="SAM" id="Phobius"/>
    </source>
</evidence>
<evidence type="ECO:0000313" key="4">
    <source>
        <dbReference type="Proteomes" id="UP000030669"/>
    </source>
</evidence>
<keyword evidence="2" id="KW-0472">Membrane</keyword>
<dbReference type="HOGENOM" id="CLU_582734_0_0_1"/>
<dbReference type="Proteomes" id="UP000030669">
    <property type="component" value="Unassembled WGS sequence"/>
</dbReference>
<keyword evidence="4" id="KW-1185">Reference proteome</keyword>
<feature type="transmembrane region" description="Helical" evidence="2">
    <location>
        <begin position="365"/>
        <end position="388"/>
    </location>
</feature>
<feature type="transmembrane region" description="Helical" evidence="2">
    <location>
        <begin position="409"/>
        <end position="439"/>
    </location>
</feature>
<feature type="compositionally biased region" description="Basic residues" evidence="1">
    <location>
        <begin position="201"/>
        <end position="210"/>
    </location>
</feature>
<feature type="transmembrane region" description="Helical" evidence="2">
    <location>
        <begin position="333"/>
        <end position="353"/>
    </location>
</feature>
<sequence>MTLFDAPERAWRLTVVRTHNVRQLKQEKSWRPIVQLAVDDVPYPEVMLGVDGQNPNLKIPHLIHDASHDSRVDFEICCQSKTKKKSKRRSVLAKASTSLGDILARQDTSRVAEIRLTALTLTARRSNSNGSGKSVQPHAHLHVRLEPPSHLLLSRRSTFSEELSSPISEGALSDTLSVTSDPKPFDDPITQPEPTASTTTLRRRRKKPRGYHLFSDSEYSEDSPLSSGSDLELDLEPSSTSHPTSFLDGDQPSFLADLDPPIDSDSERQTWPWFAPSFLPQYAQYSDHVSVLSKRSSDFGTGFLDAISPYHRLNDAGGFDAIERVMRDLQAEWNYVGASLIALAAIDATVFGLSPDAIFRVDGLAQHAVAAGGLAAGLGLAIDAWLILQYNCTDPQKFQTRALGIWDNYIAFCLTCRLPALCLVLSAVALLLFLCAVAFDVWPTASVVVCFLAGVLVSSQYLLWVAWRLGRGAVWLVRGVVGRCRGGRPPAAKGEEGGGT</sequence>
<proteinExistence type="predicted"/>
<protein>
    <submittedName>
        <fullName evidence="3">Uncharacterized protein</fullName>
    </submittedName>
</protein>
<dbReference type="AlphaFoldDB" id="S7S2L0"/>
<dbReference type="EMBL" id="KB469296">
    <property type="protein sequence ID" value="EPQ59989.1"/>
    <property type="molecule type" value="Genomic_DNA"/>
</dbReference>
<organism evidence="3 4">
    <name type="scientific">Gloeophyllum trabeum (strain ATCC 11539 / FP-39264 / Madison 617)</name>
    <name type="common">Brown rot fungus</name>
    <dbReference type="NCBI Taxonomy" id="670483"/>
    <lineage>
        <taxon>Eukaryota</taxon>
        <taxon>Fungi</taxon>
        <taxon>Dikarya</taxon>
        <taxon>Basidiomycota</taxon>
        <taxon>Agaricomycotina</taxon>
        <taxon>Agaricomycetes</taxon>
        <taxon>Gloeophyllales</taxon>
        <taxon>Gloeophyllaceae</taxon>
        <taxon>Gloeophyllum</taxon>
    </lineage>
</organism>
<keyword evidence="2" id="KW-1133">Transmembrane helix</keyword>
<dbReference type="KEGG" id="gtr:GLOTRDRAFT_134768"/>
<feature type="transmembrane region" description="Helical" evidence="2">
    <location>
        <begin position="445"/>
        <end position="467"/>
    </location>
</feature>
<evidence type="ECO:0000313" key="3">
    <source>
        <dbReference type="EMBL" id="EPQ59989.1"/>
    </source>
</evidence>
<evidence type="ECO:0000256" key="1">
    <source>
        <dbReference type="SAM" id="MobiDB-lite"/>
    </source>
</evidence>
<dbReference type="STRING" id="670483.S7S2L0"/>
<feature type="compositionally biased region" description="Low complexity" evidence="1">
    <location>
        <begin position="222"/>
        <end position="241"/>
    </location>
</feature>
<name>S7S2L0_GLOTA</name>
<dbReference type="RefSeq" id="XP_007860489.1">
    <property type="nucleotide sequence ID" value="XM_007862298.1"/>
</dbReference>
<gene>
    <name evidence="3" type="ORF">GLOTRDRAFT_134768</name>
</gene>